<dbReference type="GO" id="GO:0080120">
    <property type="term" value="P:CAAX-box protein maturation"/>
    <property type="evidence" value="ECO:0007669"/>
    <property type="project" value="UniProtKB-ARBA"/>
</dbReference>
<dbReference type="GO" id="GO:0005886">
    <property type="term" value="C:plasma membrane"/>
    <property type="evidence" value="ECO:0007669"/>
    <property type="project" value="UniProtKB-SubCell"/>
</dbReference>
<feature type="compositionally biased region" description="Basic and acidic residues" evidence="1">
    <location>
        <begin position="155"/>
        <end position="164"/>
    </location>
</feature>
<feature type="transmembrane region" description="Helical" evidence="2">
    <location>
        <begin position="602"/>
        <end position="624"/>
    </location>
</feature>
<reference evidence="4 5" key="1">
    <citation type="submission" date="2019-03" db="EMBL/GenBank/DDBJ databases">
        <title>Deep-cultivation of Planctomycetes and their phenomic and genomic characterization uncovers novel biology.</title>
        <authorList>
            <person name="Wiegand S."/>
            <person name="Jogler M."/>
            <person name="Boedeker C."/>
            <person name="Pinto D."/>
            <person name="Vollmers J."/>
            <person name="Rivas-Marin E."/>
            <person name="Kohn T."/>
            <person name="Peeters S.H."/>
            <person name="Heuer A."/>
            <person name="Rast P."/>
            <person name="Oberbeckmann S."/>
            <person name="Bunk B."/>
            <person name="Jeske O."/>
            <person name="Meyerdierks A."/>
            <person name="Storesund J.E."/>
            <person name="Kallscheuer N."/>
            <person name="Luecker S."/>
            <person name="Lage O.M."/>
            <person name="Pohl T."/>
            <person name="Merkel B.J."/>
            <person name="Hornburger P."/>
            <person name="Mueller R.-W."/>
            <person name="Bruemmer F."/>
            <person name="Labrenz M."/>
            <person name="Spormann A.M."/>
            <person name="Op den Camp H."/>
            <person name="Overmann J."/>
            <person name="Amann R."/>
            <person name="Jetten M.S.M."/>
            <person name="Mascher T."/>
            <person name="Medema M.H."/>
            <person name="Devos D.P."/>
            <person name="Kaster A.-K."/>
            <person name="Ovreas L."/>
            <person name="Rohde M."/>
            <person name="Galperin M.Y."/>
            <person name="Jogler C."/>
        </authorList>
    </citation>
    <scope>NUCLEOTIDE SEQUENCE [LARGE SCALE GENOMIC DNA]</scope>
    <source>
        <strain evidence="4 5">Enr10</strain>
    </source>
</reference>
<dbReference type="GO" id="GO:0004175">
    <property type="term" value="F:endopeptidase activity"/>
    <property type="evidence" value="ECO:0007669"/>
    <property type="project" value="UniProtKB-ARBA"/>
</dbReference>
<dbReference type="EMBL" id="CP037421">
    <property type="protein sequence ID" value="QDT25261.1"/>
    <property type="molecule type" value="Genomic_DNA"/>
</dbReference>
<name>A0A517Q0W9_9PLAN</name>
<dbReference type="Proteomes" id="UP000315647">
    <property type="component" value="Chromosome"/>
</dbReference>
<protein>
    <submittedName>
        <fullName evidence="4">ABC-2 family transporter protein</fullName>
    </submittedName>
</protein>
<gene>
    <name evidence="4" type="ORF">Enr10x_05560</name>
</gene>
<evidence type="ECO:0000313" key="5">
    <source>
        <dbReference type="Proteomes" id="UP000315647"/>
    </source>
</evidence>
<dbReference type="PANTHER" id="PTHR43471:SF3">
    <property type="entry name" value="ABC TRANSPORTER PERMEASE PROTEIN NATB"/>
    <property type="match status" value="1"/>
</dbReference>
<feature type="transmembrane region" description="Helical" evidence="2">
    <location>
        <begin position="452"/>
        <end position="472"/>
    </location>
</feature>
<feature type="transmembrane region" description="Helical" evidence="2">
    <location>
        <begin position="636"/>
        <end position="654"/>
    </location>
</feature>
<dbReference type="NCBIfam" id="NF041647">
    <property type="entry name" value="ABC_perm_CPBP"/>
    <property type="match status" value="1"/>
</dbReference>
<keyword evidence="5" id="KW-1185">Reference proteome</keyword>
<keyword evidence="2" id="KW-1133">Transmembrane helix</keyword>
<evidence type="ECO:0000256" key="2">
    <source>
        <dbReference type="SAM" id="Phobius"/>
    </source>
</evidence>
<dbReference type="AlphaFoldDB" id="A0A517Q0W9"/>
<dbReference type="Pfam" id="PF12679">
    <property type="entry name" value="ABC2_membrane_2"/>
    <property type="match status" value="1"/>
</dbReference>
<feature type="transmembrane region" description="Helical" evidence="2">
    <location>
        <begin position="802"/>
        <end position="822"/>
    </location>
</feature>
<dbReference type="Pfam" id="PF02517">
    <property type="entry name" value="Rce1-like"/>
    <property type="match status" value="1"/>
</dbReference>
<organism evidence="4 5">
    <name type="scientific">Gimesia panareensis</name>
    <dbReference type="NCBI Taxonomy" id="2527978"/>
    <lineage>
        <taxon>Bacteria</taxon>
        <taxon>Pseudomonadati</taxon>
        <taxon>Planctomycetota</taxon>
        <taxon>Planctomycetia</taxon>
        <taxon>Planctomycetales</taxon>
        <taxon>Planctomycetaceae</taxon>
        <taxon>Gimesia</taxon>
    </lineage>
</organism>
<keyword evidence="2" id="KW-0472">Membrane</keyword>
<feature type="transmembrane region" description="Helical" evidence="2">
    <location>
        <begin position="365"/>
        <end position="386"/>
    </location>
</feature>
<dbReference type="GO" id="GO:0140359">
    <property type="term" value="F:ABC-type transporter activity"/>
    <property type="evidence" value="ECO:0007669"/>
    <property type="project" value="InterPro"/>
</dbReference>
<feature type="transmembrane region" description="Helical" evidence="2">
    <location>
        <begin position="685"/>
        <end position="704"/>
    </location>
</feature>
<dbReference type="RefSeq" id="WP_145448072.1">
    <property type="nucleotide sequence ID" value="NZ_CP037421.1"/>
</dbReference>
<evidence type="ECO:0000313" key="4">
    <source>
        <dbReference type="EMBL" id="QDT25261.1"/>
    </source>
</evidence>
<sequence>MIQWKNIKLILMRELRDQLRDRRTLFMVAILPLLLYPAMGIGMVQMTVMFSEQPRNVVVLGTKDLPQHPQLLQGDQFVSNWFMNPADAEKLRVITDASVAAEELSPEEETERDEILEQARDLKVDLKQHQQFLDAWDQLVPQLEQVQVKLDRLKEQQKKEKSPEQKSQQLEEGNKLREEEKQLAAEEKRLTEEKTRLAEEITRSNDHLSKKFAESQIQVLILIPQNLSRELELVSQKLARHEPIDFDPAVSLRPLVLENTADEKSRLAFTRVQEVMDAWENAILRDRLSRARLPESLPTPINPDVIDLAQDDQLAANLWSKLFPAMLIIMAATGAFYPAIDLGAGEKERGTMETLLISPARRTEIVLGKFLTVMIFSISTALLNLASMGFTGRHMVKVVGDGAMSKIGDLSFPSPSALFWIVVLLIPLSALFSALCLALATFARSSKEGQYYLTPLLMVTLGLTVFCLSPAVEINAFYSMMPIVGVALLLKGMLLSTVNAGALYVYAIPVLVTSIGYSLLALWWAIDQFQREDVLFREAERFEVGLWLKHLMRTKDALPSFAEAGFCFVIIMLLQFALINTIREAILTAPVSQRAVRSMQLLMIQQLAIIATPALIMGIMLTTSVRKTFRLYLPRLGFWGVGLLLPFMLHPLSLELSSSLQWFFPKLPAGAAAIIKEMSDPSQPIWLILLAFAIAPGICEELAFRGFILSGFGRKGRVWLAVILSSVAFGAMHQIPQQVFNATLMGLALGLVAVHSRSLFPGIIFHVIYNSLSVFRGRIPENWEPTNGLQYFVSMQAEGLRYSWPLLLICAAVAFFLLRWTILQSKAAVDPNSASTDALVSSSFNRRLTDTK</sequence>
<feature type="transmembrane region" description="Helical" evidence="2">
    <location>
        <begin position="503"/>
        <end position="526"/>
    </location>
</feature>
<feature type="transmembrane region" description="Helical" evidence="2">
    <location>
        <begin position="322"/>
        <end position="344"/>
    </location>
</feature>
<feature type="transmembrane region" description="Helical" evidence="2">
    <location>
        <begin position="747"/>
        <end position="769"/>
    </location>
</feature>
<accession>A0A517Q0W9</accession>
<keyword evidence="2" id="KW-0812">Transmembrane</keyword>
<feature type="transmembrane region" description="Helical" evidence="2">
    <location>
        <begin position="417"/>
        <end position="440"/>
    </location>
</feature>
<feature type="compositionally biased region" description="Basic and acidic residues" evidence="1">
    <location>
        <begin position="172"/>
        <end position="183"/>
    </location>
</feature>
<feature type="region of interest" description="Disordered" evidence="1">
    <location>
        <begin position="155"/>
        <end position="183"/>
    </location>
</feature>
<proteinExistence type="predicted"/>
<feature type="transmembrane region" description="Helical" evidence="2">
    <location>
        <begin position="561"/>
        <end position="582"/>
    </location>
</feature>
<dbReference type="InterPro" id="IPR003675">
    <property type="entry name" value="Rce1/LyrA-like_dom"/>
</dbReference>
<feature type="domain" description="CAAX prenyl protease 2/Lysostaphin resistance protein A-like" evidence="3">
    <location>
        <begin position="685"/>
        <end position="771"/>
    </location>
</feature>
<feature type="transmembrane region" description="Helical" evidence="2">
    <location>
        <begin position="716"/>
        <end position="735"/>
    </location>
</feature>
<evidence type="ECO:0000259" key="3">
    <source>
        <dbReference type="Pfam" id="PF02517"/>
    </source>
</evidence>
<evidence type="ECO:0000256" key="1">
    <source>
        <dbReference type="SAM" id="MobiDB-lite"/>
    </source>
</evidence>
<dbReference type="PANTHER" id="PTHR43471">
    <property type="entry name" value="ABC TRANSPORTER PERMEASE"/>
    <property type="match status" value="1"/>
</dbReference>